<gene>
    <name evidence="3" type="primary">dmlR_7</name>
    <name evidence="3" type="ORF">NCTC12157_00610</name>
</gene>
<comment type="similarity">
    <text evidence="1">Belongs to the LysR transcriptional regulatory family.</text>
</comment>
<organism evidence="3 4">
    <name type="scientific">Ewingella americana</name>
    <dbReference type="NCBI Taxonomy" id="41202"/>
    <lineage>
        <taxon>Bacteria</taxon>
        <taxon>Pseudomonadati</taxon>
        <taxon>Pseudomonadota</taxon>
        <taxon>Gammaproteobacteria</taxon>
        <taxon>Enterobacterales</taxon>
        <taxon>Yersiniaceae</taxon>
        <taxon>Ewingella</taxon>
    </lineage>
</organism>
<feature type="domain" description="LysR substrate-binding" evidence="2">
    <location>
        <begin position="4"/>
        <end position="205"/>
    </location>
</feature>
<dbReference type="InterPro" id="IPR005119">
    <property type="entry name" value="LysR_subst-bd"/>
</dbReference>
<dbReference type="SUPFAM" id="SSF53850">
    <property type="entry name" value="Periplasmic binding protein-like II"/>
    <property type="match status" value="1"/>
</dbReference>
<evidence type="ECO:0000313" key="3">
    <source>
        <dbReference type="EMBL" id="STQ42942.1"/>
    </source>
</evidence>
<dbReference type="AlphaFoldDB" id="A0A377N8G9"/>
<evidence type="ECO:0000256" key="1">
    <source>
        <dbReference type="ARBA" id="ARBA00009437"/>
    </source>
</evidence>
<dbReference type="CDD" id="cd08476">
    <property type="entry name" value="PBP2_CrgA_like_7"/>
    <property type="match status" value="1"/>
</dbReference>
<dbReference type="GO" id="GO:0006351">
    <property type="term" value="P:DNA-templated transcription"/>
    <property type="evidence" value="ECO:0007669"/>
    <property type="project" value="TreeGrafter"/>
</dbReference>
<dbReference type="InterPro" id="IPR058163">
    <property type="entry name" value="LysR-type_TF_proteobact-type"/>
</dbReference>
<evidence type="ECO:0000313" key="4">
    <source>
        <dbReference type="Proteomes" id="UP000254304"/>
    </source>
</evidence>
<dbReference type="PANTHER" id="PTHR30537">
    <property type="entry name" value="HTH-TYPE TRANSCRIPTIONAL REGULATOR"/>
    <property type="match status" value="1"/>
</dbReference>
<dbReference type="PANTHER" id="PTHR30537:SF72">
    <property type="entry name" value="LYSR FAMILY TRANSCRIPTIONAL REGULATOR"/>
    <property type="match status" value="1"/>
</dbReference>
<dbReference type="Proteomes" id="UP000254304">
    <property type="component" value="Unassembled WGS sequence"/>
</dbReference>
<dbReference type="Gene3D" id="3.40.190.290">
    <property type="match status" value="1"/>
</dbReference>
<name>A0A377N8G9_9GAMM</name>
<dbReference type="GO" id="GO:0043565">
    <property type="term" value="F:sequence-specific DNA binding"/>
    <property type="evidence" value="ECO:0007669"/>
    <property type="project" value="TreeGrafter"/>
</dbReference>
<reference evidence="3 4" key="1">
    <citation type="submission" date="2018-06" db="EMBL/GenBank/DDBJ databases">
        <authorList>
            <consortium name="Pathogen Informatics"/>
            <person name="Doyle S."/>
        </authorList>
    </citation>
    <scope>NUCLEOTIDE SEQUENCE [LARGE SCALE GENOMIC DNA]</scope>
    <source>
        <strain evidence="3 4">NCTC12157</strain>
    </source>
</reference>
<accession>A0A377N8G9</accession>
<dbReference type="GO" id="GO:0003700">
    <property type="term" value="F:DNA-binding transcription factor activity"/>
    <property type="evidence" value="ECO:0007669"/>
    <property type="project" value="TreeGrafter"/>
</dbReference>
<proteinExistence type="inferred from homology"/>
<protein>
    <submittedName>
        <fullName evidence="3">D-malate degradation protein R</fullName>
    </submittedName>
</protein>
<dbReference type="EMBL" id="UGGO01000001">
    <property type="protein sequence ID" value="STQ42942.1"/>
    <property type="molecule type" value="Genomic_DNA"/>
</dbReference>
<dbReference type="Pfam" id="PF03466">
    <property type="entry name" value="LysR_substrate"/>
    <property type="match status" value="1"/>
</dbReference>
<evidence type="ECO:0000259" key="2">
    <source>
        <dbReference type="Pfam" id="PF03466"/>
    </source>
</evidence>
<sequence>MFSAEPRGKLRVTMPAIGYRMLLPYLAEFMQCYPQVELELDFSDRMVDLIAEGIDVAVRSGDLPTSQLMSRRLGPFHFVIVGSKDYFARHPEPHNPQDLAQHACLRYRFPGSGQIQPWDIRSDMALELPVVVSSNNLEALLQAVLHGVGIAYIPEFLVREQLKTGVLKSVLSDYLYDDGKFSIVWPSSRHMLPKVRVFIDFLTEKQILVDQ</sequence>